<comment type="caution">
    <text evidence="1">The sequence shown here is derived from an EMBL/GenBank/DDBJ whole genome shotgun (WGS) entry which is preliminary data.</text>
</comment>
<proteinExistence type="predicted"/>
<evidence type="ECO:0008006" key="4">
    <source>
        <dbReference type="Google" id="ProtNLM"/>
    </source>
</evidence>
<protein>
    <recommendedName>
        <fullName evidence="4">DUF3954 domain-containing protein</fullName>
    </recommendedName>
</protein>
<evidence type="ECO:0000313" key="3">
    <source>
        <dbReference type="Proteomes" id="UP000031982"/>
    </source>
</evidence>
<dbReference type="EMBL" id="JXLP01000028">
    <property type="protein sequence ID" value="KIL73708.1"/>
    <property type="molecule type" value="Genomic_DNA"/>
</dbReference>
<dbReference type="Proteomes" id="UP000031982">
    <property type="component" value="Unassembled WGS sequence"/>
</dbReference>
<dbReference type="EMBL" id="JXLP01000025">
    <property type="protein sequence ID" value="KIL74157.1"/>
    <property type="molecule type" value="Genomic_DNA"/>
</dbReference>
<sequence>MVKEAAINLEKMTAEIDLMENAAYVIIDGHLTKVTPKQFGEDTIIWKDGKVLDVIRSQRVRMSGQDVI</sequence>
<reference evidence="1 3" key="1">
    <citation type="submission" date="2015-01" db="EMBL/GenBank/DDBJ databases">
        <title>Genome Assembly of Bacillus badius MTCC 1458.</title>
        <authorList>
            <person name="Verma A."/>
            <person name="Khatri I."/>
            <person name="Mual P."/>
            <person name="Subramanian S."/>
            <person name="Krishnamurthi S."/>
        </authorList>
    </citation>
    <scope>NUCLEOTIDE SEQUENCE [LARGE SCALE GENOMIC DNA]</scope>
    <source>
        <strain evidence="1 3">MTCC 1458</strain>
    </source>
</reference>
<keyword evidence="3" id="KW-1185">Reference proteome</keyword>
<evidence type="ECO:0000313" key="2">
    <source>
        <dbReference type="EMBL" id="KIL74157.1"/>
    </source>
</evidence>
<gene>
    <name evidence="2" type="ORF">SD77_2898</name>
    <name evidence="1" type="ORF">SD77_2985</name>
</gene>
<dbReference type="Pfam" id="PF13128">
    <property type="entry name" value="DUF3954"/>
    <property type="match status" value="1"/>
</dbReference>
<evidence type="ECO:0000313" key="1">
    <source>
        <dbReference type="EMBL" id="KIL73708.1"/>
    </source>
</evidence>
<accession>A0ABR5ANZ3</accession>
<name>A0ABR5ANZ3_BACBA</name>
<dbReference type="InterPro" id="IPR025017">
    <property type="entry name" value="DUF3954"/>
</dbReference>
<organism evidence="1 3">
    <name type="scientific">Bacillus badius</name>
    <dbReference type="NCBI Taxonomy" id="1455"/>
    <lineage>
        <taxon>Bacteria</taxon>
        <taxon>Bacillati</taxon>
        <taxon>Bacillota</taxon>
        <taxon>Bacilli</taxon>
        <taxon>Bacillales</taxon>
        <taxon>Bacillaceae</taxon>
        <taxon>Pseudobacillus</taxon>
    </lineage>
</organism>